<reference evidence="6 7" key="1">
    <citation type="journal article" date="2014" name="Genome Announc.">
        <title>Draft genome sequence of the pathogenic fungus Scedosporium apiospermum.</title>
        <authorList>
            <person name="Vandeputte P."/>
            <person name="Ghamrawi S."/>
            <person name="Rechenmann M."/>
            <person name="Iltis A."/>
            <person name="Giraud S."/>
            <person name="Fleury M."/>
            <person name="Thornton C."/>
            <person name="Delhaes L."/>
            <person name="Meyer W."/>
            <person name="Papon N."/>
            <person name="Bouchara J.P."/>
        </authorList>
    </citation>
    <scope>NUCLEOTIDE SEQUENCE [LARGE SCALE GENOMIC DNA]</scope>
    <source>
        <strain evidence="6 7">IHEM 14462</strain>
    </source>
</reference>
<gene>
    <name evidence="6" type="ORF">SAPIO_CDS4542</name>
</gene>
<dbReference type="SUPFAM" id="SSF50249">
    <property type="entry name" value="Nucleic acid-binding proteins"/>
    <property type="match status" value="1"/>
</dbReference>
<dbReference type="GO" id="GO:0005840">
    <property type="term" value="C:ribosome"/>
    <property type="evidence" value="ECO:0007669"/>
    <property type="project" value="UniProtKB-KW"/>
</dbReference>
<dbReference type="GO" id="GO:0008107">
    <property type="term" value="F:galactoside 2-alpha-L-fucosyltransferase activity"/>
    <property type="evidence" value="ECO:0007669"/>
    <property type="project" value="UniProtKB-EC"/>
</dbReference>
<evidence type="ECO:0000313" key="7">
    <source>
        <dbReference type="Proteomes" id="UP000028545"/>
    </source>
</evidence>
<evidence type="ECO:0000256" key="5">
    <source>
        <dbReference type="SAM" id="SignalP"/>
    </source>
</evidence>
<dbReference type="EC" id="2.4.1.229" evidence="6"/>
<dbReference type="GO" id="GO:0004674">
    <property type="term" value="F:protein serine/threonine kinase activity"/>
    <property type="evidence" value="ECO:0007669"/>
    <property type="project" value="UniProtKB-EC"/>
</dbReference>
<dbReference type="HOGENOM" id="CLU_029378_0_1_1"/>
<feature type="chain" id="PRO_5001775426" evidence="5">
    <location>
        <begin position="19"/>
        <end position="562"/>
    </location>
</feature>
<dbReference type="GO" id="GO:0003735">
    <property type="term" value="F:structural constituent of ribosome"/>
    <property type="evidence" value="ECO:0007669"/>
    <property type="project" value="InterPro"/>
</dbReference>
<dbReference type="GO" id="GO:0006412">
    <property type="term" value="P:translation"/>
    <property type="evidence" value="ECO:0007669"/>
    <property type="project" value="InterPro"/>
</dbReference>
<dbReference type="EMBL" id="JOWA01000092">
    <property type="protein sequence ID" value="KEZ43612.1"/>
    <property type="molecule type" value="Genomic_DNA"/>
</dbReference>
<keyword evidence="6" id="KW-0378">Hydrolase</keyword>
<evidence type="ECO:0000256" key="2">
    <source>
        <dbReference type="ARBA" id="ARBA00022980"/>
    </source>
</evidence>
<protein>
    <submittedName>
        <fullName evidence="6">[Skp1-protein]-hydroxyproline N-acetylglucosaminyltransferase</fullName>
        <ecNumber evidence="6">2.4.1.229</ecNumber>
        <ecNumber evidence="6">2.4.1.69</ecNumber>
        <ecNumber evidence="6">2.7.11.1</ecNumber>
        <ecNumber evidence="6">3.1.4.35</ecNumber>
    </submittedName>
</protein>
<keyword evidence="5" id="KW-0732">Signal</keyword>
<dbReference type="GO" id="GO:0033830">
    <property type="term" value="F:Skp1-protein-hydroxyproline N-acetylglucosaminyltransferase activity"/>
    <property type="evidence" value="ECO:0007669"/>
    <property type="project" value="UniProtKB-EC"/>
</dbReference>
<dbReference type="RefSeq" id="XP_016643411.1">
    <property type="nucleotide sequence ID" value="XM_016787066.1"/>
</dbReference>
<feature type="compositionally biased region" description="Low complexity" evidence="4">
    <location>
        <begin position="295"/>
        <end position="404"/>
    </location>
</feature>
<dbReference type="Pfam" id="PF00366">
    <property type="entry name" value="Ribosomal_S17"/>
    <property type="match status" value="1"/>
</dbReference>
<organism evidence="6 7">
    <name type="scientific">Pseudallescheria apiosperma</name>
    <name type="common">Scedosporium apiospermum</name>
    <dbReference type="NCBI Taxonomy" id="563466"/>
    <lineage>
        <taxon>Eukaryota</taxon>
        <taxon>Fungi</taxon>
        <taxon>Dikarya</taxon>
        <taxon>Ascomycota</taxon>
        <taxon>Pezizomycotina</taxon>
        <taxon>Sordariomycetes</taxon>
        <taxon>Hypocreomycetidae</taxon>
        <taxon>Microascales</taxon>
        <taxon>Microascaceae</taxon>
        <taxon>Scedosporium</taxon>
    </lineage>
</organism>
<dbReference type="GO" id="GO:1990904">
    <property type="term" value="C:ribonucleoprotein complex"/>
    <property type="evidence" value="ECO:0007669"/>
    <property type="project" value="UniProtKB-KW"/>
</dbReference>
<feature type="compositionally biased region" description="Acidic residues" evidence="4">
    <location>
        <begin position="277"/>
        <end position="294"/>
    </location>
</feature>
<dbReference type="PANTHER" id="PTHR34587">
    <property type="entry name" value="VWFA DOMAIN-CONTAINING PROTEIN"/>
    <property type="match status" value="1"/>
</dbReference>
<comment type="caution">
    <text evidence="6">The sequence shown here is derived from an EMBL/GenBank/DDBJ whole genome shotgun (WGS) entry which is preliminary data.</text>
</comment>
<comment type="similarity">
    <text evidence="1">Belongs to the universal ribosomal protein uS17 family.</text>
</comment>
<sequence>MLSRTLLGASALATAVLAQNLNLQGADSLTLLDNAIQLGSQFDGTDAIGASDEQVPSLTSVNNFINFCAGKELTNGLQITTGSCNGIPHGDIPAKDKMISAIIVNPKNGDVIQSGQTFNIQVQMLNFEAGSFTNAFATYYAVPQFLNNQGVIVGHTHVTVQDLGATLNPTTPPDPTQFAFFKGINDAGNGQGLLAATVNDGLPPGNYRVCTLVSASNHQPVLMPVAQRGAQDDCTKFVVVGDDFDVNDAANNGAGGIDAAEQAQQAVDLGPGAIDPNADDAAQDDNQDNADDNNNDNNNNNNNNDNNNNNNNNNNQQQQQQQGNNNNNNQGQQGNNNNNQGQQGNNNQQQQQQQGNNNQQQQQGNNNNNQQQQGQGDNQQQQGNNNSQQQQQQGQGNNQQQGQGVTAEALREQAERFAQQSQGARDEIVDMPTPHLALPTPSKPTMLSPFTRAAQRVTRELHGVVVSAGVMQKTVKWFSNPQQYLVHDPNSSLRMGDVVAITPGWRSSRQKRHVVKHIIAPAGCPIEERPPVPSLEDRITAYEEKRAAKAERRATRKSNEQS</sequence>
<evidence type="ECO:0000256" key="3">
    <source>
        <dbReference type="ARBA" id="ARBA00023274"/>
    </source>
</evidence>
<keyword evidence="3" id="KW-0687">Ribonucleoprotein</keyword>
<evidence type="ECO:0000256" key="4">
    <source>
        <dbReference type="SAM" id="MobiDB-lite"/>
    </source>
</evidence>
<feature type="region of interest" description="Disordered" evidence="4">
    <location>
        <begin position="269"/>
        <end position="407"/>
    </location>
</feature>
<dbReference type="InterPro" id="IPR053216">
    <property type="entry name" value="Appressorial_penetr-assoc"/>
</dbReference>
<keyword evidence="6" id="KW-0808">Transferase</keyword>
<dbReference type="VEuPathDB" id="FungiDB:SAPIO_CDS4542"/>
<evidence type="ECO:0000256" key="1">
    <source>
        <dbReference type="ARBA" id="ARBA00010254"/>
    </source>
</evidence>
<dbReference type="PANTHER" id="PTHR34587:SF2">
    <property type="entry name" value="G-PROTEIN COUPLED RECEPTORS FAMILY 1 PROFILE DOMAIN-CONTAINING PROTEIN"/>
    <property type="match status" value="1"/>
</dbReference>
<name>A0A084G8F0_PSEDA</name>
<accession>A0A084G8F0</accession>
<proteinExistence type="inferred from homology"/>
<keyword evidence="2" id="KW-0689">Ribosomal protein</keyword>
<dbReference type="EC" id="2.7.11.1" evidence="6"/>
<keyword evidence="6" id="KW-0328">Glycosyltransferase</keyword>
<dbReference type="InterPro" id="IPR012340">
    <property type="entry name" value="NA-bd_OB-fold"/>
</dbReference>
<dbReference type="OrthoDB" id="2336871at2759"/>
<dbReference type="AlphaFoldDB" id="A0A084G8F0"/>
<dbReference type="Proteomes" id="UP000028545">
    <property type="component" value="Unassembled WGS sequence"/>
</dbReference>
<dbReference type="GO" id="GO:0047555">
    <property type="term" value="F:3',5'-cyclic-GMP phosphodiesterase activity"/>
    <property type="evidence" value="ECO:0007669"/>
    <property type="project" value="UniProtKB-EC"/>
</dbReference>
<evidence type="ECO:0000313" key="6">
    <source>
        <dbReference type="EMBL" id="KEZ43612.1"/>
    </source>
</evidence>
<feature type="signal peptide" evidence="5">
    <location>
        <begin position="1"/>
        <end position="18"/>
    </location>
</feature>
<dbReference type="Gene3D" id="2.40.50.140">
    <property type="entry name" value="Nucleic acid-binding proteins"/>
    <property type="match status" value="1"/>
</dbReference>
<dbReference type="GeneID" id="27723614"/>
<dbReference type="EC" id="2.4.1.69" evidence="6"/>
<dbReference type="KEGG" id="sapo:SAPIO_CDS4542"/>
<keyword evidence="7" id="KW-1185">Reference proteome</keyword>
<dbReference type="InterPro" id="IPR000266">
    <property type="entry name" value="Ribosomal_uS17"/>
</dbReference>
<dbReference type="EC" id="3.1.4.35" evidence="6"/>